<dbReference type="InterPro" id="IPR036291">
    <property type="entry name" value="NAD(P)-bd_dom_sf"/>
</dbReference>
<dbReference type="InterPro" id="IPR013120">
    <property type="entry name" value="FAR_NAD-bd"/>
</dbReference>
<evidence type="ECO:0000313" key="5">
    <source>
        <dbReference type="Proteomes" id="UP000092154"/>
    </source>
</evidence>
<dbReference type="SUPFAM" id="SSF51735">
    <property type="entry name" value="NAD(P)-binding Rossmann-fold domains"/>
    <property type="match status" value="1"/>
</dbReference>
<dbReference type="EMBL" id="KV448378">
    <property type="protein sequence ID" value="OAX37017.1"/>
    <property type="molecule type" value="Genomic_DNA"/>
</dbReference>
<name>A0A1B7MWR2_9AGAM</name>
<keyword evidence="5" id="KW-1185">Reference proteome</keyword>
<dbReference type="Pfam" id="PF07993">
    <property type="entry name" value="NAD_binding_4"/>
    <property type="match status" value="1"/>
</dbReference>
<evidence type="ECO:0000313" key="4">
    <source>
        <dbReference type="EMBL" id="OAX37017.1"/>
    </source>
</evidence>
<evidence type="ECO:0000259" key="3">
    <source>
        <dbReference type="Pfam" id="PF07993"/>
    </source>
</evidence>
<evidence type="ECO:0000256" key="2">
    <source>
        <dbReference type="ARBA" id="ARBA00022553"/>
    </source>
</evidence>
<keyword evidence="2" id="KW-0597">Phosphoprotein</keyword>
<protein>
    <submittedName>
        <fullName evidence="4">NAD(P)-binding protein</fullName>
    </submittedName>
</protein>
<feature type="domain" description="Thioester reductase (TE)" evidence="3">
    <location>
        <begin position="26"/>
        <end position="254"/>
    </location>
</feature>
<sequence>MSNMPQIDVEVLADRMSHFESVLIIGTRGGLGSELLAQLLAHPSVLKIYALNRVHQDGKTPKRRQGDEFRFRGIKPSLLESSGLVLLEGDISETHLGLQEDQFREIAETVTAIILNGWRVNFASPLHDFEPAMAGTRKLIEMALASPHKYPPRLIFSSTIGIFQKIPVEDPRVTISMGYRESKWVIEQMLTAAAEAGLSSCSVRIGQITGNVNGAWGMQEWFPATLKSSQVIGCLPMDYRAVNWIPAQLAARAMIELIESDESIVHLVHTQSIPFTDILRVAQRMLGVPVVSQVEWLRRLESYAAINTSREARRHAPAVRMLPFFRQLMALEKQDDEYEAMAMPRVSTERLKNGAPCMVSPPPVSEEEIRRWIQHWQSVGFLTHQSDRLSHSSKL</sequence>
<dbReference type="AlphaFoldDB" id="A0A1B7MWR2"/>
<dbReference type="STRING" id="1314800.A0A1B7MWR2"/>
<proteinExistence type="predicted"/>
<gene>
    <name evidence="4" type="ORF">K503DRAFT_823172</name>
</gene>
<keyword evidence="1" id="KW-0596">Phosphopantetheine</keyword>
<accession>A0A1B7MWR2</accession>
<dbReference type="Gene3D" id="3.40.50.720">
    <property type="entry name" value="NAD(P)-binding Rossmann-like Domain"/>
    <property type="match status" value="1"/>
</dbReference>
<dbReference type="PANTHER" id="PTHR44845:SF1">
    <property type="entry name" value="L-2-AMINOADIPATE REDUCTASE"/>
    <property type="match status" value="1"/>
</dbReference>
<dbReference type="OrthoDB" id="429813at2759"/>
<evidence type="ECO:0000256" key="1">
    <source>
        <dbReference type="ARBA" id="ARBA00022450"/>
    </source>
</evidence>
<organism evidence="4 5">
    <name type="scientific">Rhizopogon vinicolor AM-OR11-026</name>
    <dbReference type="NCBI Taxonomy" id="1314800"/>
    <lineage>
        <taxon>Eukaryota</taxon>
        <taxon>Fungi</taxon>
        <taxon>Dikarya</taxon>
        <taxon>Basidiomycota</taxon>
        <taxon>Agaricomycotina</taxon>
        <taxon>Agaricomycetes</taxon>
        <taxon>Agaricomycetidae</taxon>
        <taxon>Boletales</taxon>
        <taxon>Suillineae</taxon>
        <taxon>Rhizopogonaceae</taxon>
        <taxon>Rhizopogon</taxon>
    </lineage>
</organism>
<reference evidence="4 5" key="1">
    <citation type="submission" date="2016-06" db="EMBL/GenBank/DDBJ databases">
        <title>Comparative genomics of the ectomycorrhizal sister species Rhizopogon vinicolor and Rhizopogon vesiculosus (Basidiomycota: Boletales) reveals a divergence of the mating type B locus.</title>
        <authorList>
            <consortium name="DOE Joint Genome Institute"/>
            <person name="Mujic A.B."/>
            <person name="Kuo A."/>
            <person name="Tritt A."/>
            <person name="Lipzen A."/>
            <person name="Chen C."/>
            <person name="Johnson J."/>
            <person name="Sharma A."/>
            <person name="Barry K."/>
            <person name="Grigoriev I.V."/>
            <person name="Spatafora J.W."/>
        </authorList>
    </citation>
    <scope>NUCLEOTIDE SEQUENCE [LARGE SCALE GENOMIC DNA]</scope>
    <source>
        <strain evidence="4 5">AM-OR11-026</strain>
    </source>
</reference>
<dbReference type="Proteomes" id="UP000092154">
    <property type="component" value="Unassembled WGS sequence"/>
</dbReference>
<dbReference type="PANTHER" id="PTHR44845">
    <property type="entry name" value="CARRIER DOMAIN-CONTAINING PROTEIN"/>
    <property type="match status" value="1"/>
</dbReference>
<dbReference type="InParanoid" id="A0A1B7MWR2"/>